<dbReference type="EMBL" id="ML001924">
    <property type="protein sequence ID" value="RKO82909.1"/>
    <property type="molecule type" value="Genomic_DNA"/>
</dbReference>
<keyword evidence="5" id="KW-1185">Reference proteome</keyword>
<feature type="domain" description="Aldehyde dehydrogenase" evidence="3">
    <location>
        <begin position="115"/>
        <end position="418"/>
    </location>
</feature>
<dbReference type="InterPro" id="IPR015590">
    <property type="entry name" value="Aldehyde_DH_dom"/>
</dbReference>
<sequence>MFFTVDVKPLFVPYIGVEAVAGPVPWYFPGNLPVFRKTLLLIRYLPPTPKSEKVLKMSRYSEELVPHVMTLVDLIDGEKVGALKPPSRRKNKQLTPTSDVPEAHETASDGYNRDASTLTPLSRIAATAAGQVQRALEAADRVHREGVWARSGGAERQVLCDRLADELEKRADLIAQAEVVDTGVGIKVTRAWFSTLPHLLLRRRADGPFYDSIRPTQEILHEETPIARITHTPCGPTVVICTTNAPIGSSFIQITVALQSGCPVIVKPSPWAAHSFNIVVDALDAAGVPPGLVQVVHGGADVGGALVESKYTKAVCFTGSVPAGLSIAQTCAKTLTPFILELGGSNQFIVLPDADLDLAVESLLQSLTTLNGLYCCGAGRVAVHESVHEAFVEKAVARFGRLRVGDALDEGSEMGPLCVGLARPFEKQIERWVLQRVRGVG</sequence>
<feature type="region of interest" description="Disordered" evidence="2">
    <location>
        <begin position="82"/>
        <end position="115"/>
    </location>
</feature>
<dbReference type="Gene3D" id="3.40.309.10">
    <property type="entry name" value="Aldehyde Dehydrogenase, Chain A, domain 2"/>
    <property type="match status" value="1"/>
</dbReference>
<dbReference type="PANTHER" id="PTHR11699">
    <property type="entry name" value="ALDEHYDE DEHYDROGENASE-RELATED"/>
    <property type="match status" value="1"/>
</dbReference>
<dbReference type="Pfam" id="PF00171">
    <property type="entry name" value="Aldedh"/>
    <property type="match status" value="1"/>
</dbReference>
<reference evidence="5" key="1">
    <citation type="journal article" date="2018" name="Nat. Microbiol.">
        <title>Leveraging single-cell genomics to expand the fungal tree of life.</title>
        <authorList>
            <person name="Ahrendt S.R."/>
            <person name="Quandt C.A."/>
            <person name="Ciobanu D."/>
            <person name="Clum A."/>
            <person name="Salamov A."/>
            <person name="Andreopoulos B."/>
            <person name="Cheng J.F."/>
            <person name="Woyke T."/>
            <person name="Pelin A."/>
            <person name="Henrissat B."/>
            <person name="Reynolds N.K."/>
            <person name="Benny G.L."/>
            <person name="Smith M.E."/>
            <person name="James T.Y."/>
            <person name="Grigoriev I.V."/>
        </authorList>
    </citation>
    <scope>NUCLEOTIDE SEQUENCE [LARGE SCALE GENOMIC DNA]</scope>
</reference>
<organism evidence="4 5">
    <name type="scientific">Blyttiomyces helicus</name>
    <dbReference type="NCBI Taxonomy" id="388810"/>
    <lineage>
        <taxon>Eukaryota</taxon>
        <taxon>Fungi</taxon>
        <taxon>Fungi incertae sedis</taxon>
        <taxon>Chytridiomycota</taxon>
        <taxon>Chytridiomycota incertae sedis</taxon>
        <taxon>Chytridiomycetes</taxon>
        <taxon>Chytridiomycetes incertae sedis</taxon>
        <taxon>Blyttiomyces</taxon>
    </lineage>
</organism>
<dbReference type="InterPro" id="IPR016162">
    <property type="entry name" value="Ald_DH_N"/>
</dbReference>
<dbReference type="InterPro" id="IPR016161">
    <property type="entry name" value="Ald_DH/histidinol_DH"/>
</dbReference>
<protein>
    <submittedName>
        <fullName evidence="4">Aldehyde/histidinol dehydrogenase</fullName>
    </submittedName>
</protein>
<dbReference type="Proteomes" id="UP000269721">
    <property type="component" value="Unassembled WGS sequence"/>
</dbReference>
<accession>A0A4P9VTP8</accession>
<dbReference type="InterPro" id="IPR016163">
    <property type="entry name" value="Ald_DH_C"/>
</dbReference>
<comment type="similarity">
    <text evidence="1">Belongs to the aldehyde dehydrogenase family.</text>
</comment>
<dbReference type="AlphaFoldDB" id="A0A4P9VTP8"/>
<gene>
    <name evidence="4" type="ORF">BDK51DRAFT_41075</name>
</gene>
<dbReference type="SUPFAM" id="SSF53720">
    <property type="entry name" value="ALDH-like"/>
    <property type="match status" value="1"/>
</dbReference>
<evidence type="ECO:0000313" key="4">
    <source>
        <dbReference type="EMBL" id="RKO82909.1"/>
    </source>
</evidence>
<proteinExistence type="inferred from homology"/>
<evidence type="ECO:0000256" key="1">
    <source>
        <dbReference type="ARBA" id="ARBA00009986"/>
    </source>
</evidence>
<dbReference type="OrthoDB" id="310895at2759"/>
<dbReference type="GO" id="GO:0016620">
    <property type="term" value="F:oxidoreductase activity, acting on the aldehyde or oxo group of donors, NAD or NADP as acceptor"/>
    <property type="evidence" value="ECO:0007669"/>
    <property type="project" value="InterPro"/>
</dbReference>
<evidence type="ECO:0000259" key="3">
    <source>
        <dbReference type="Pfam" id="PF00171"/>
    </source>
</evidence>
<name>A0A4P9VTP8_9FUNG</name>
<dbReference type="Gene3D" id="3.40.605.10">
    <property type="entry name" value="Aldehyde Dehydrogenase, Chain A, domain 1"/>
    <property type="match status" value="1"/>
</dbReference>
<evidence type="ECO:0000313" key="5">
    <source>
        <dbReference type="Proteomes" id="UP000269721"/>
    </source>
</evidence>
<evidence type="ECO:0000256" key="2">
    <source>
        <dbReference type="SAM" id="MobiDB-lite"/>
    </source>
</evidence>